<feature type="transmembrane region" description="Helical" evidence="9">
    <location>
        <begin position="381"/>
        <end position="403"/>
    </location>
</feature>
<feature type="transmembrane region" description="Helical" evidence="9">
    <location>
        <begin position="349"/>
        <end position="369"/>
    </location>
</feature>
<dbReference type="Gene3D" id="1.20.1250.20">
    <property type="entry name" value="MFS general substrate transporter like domains"/>
    <property type="match status" value="1"/>
</dbReference>
<keyword evidence="7 9" id="KW-0472">Membrane</keyword>
<feature type="transmembrane region" description="Helical" evidence="9">
    <location>
        <begin position="415"/>
        <end position="435"/>
    </location>
</feature>
<keyword evidence="2 8" id="KW-0813">Transport</keyword>
<keyword evidence="4 8" id="KW-0812">Transmembrane</keyword>
<dbReference type="PROSITE" id="PS01023">
    <property type="entry name" value="PTR2_2"/>
    <property type="match status" value="1"/>
</dbReference>
<evidence type="ECO:0000256" key="2">
    <source>
        <dbReference type="ARBA" id="ARBA00022448"/>
    </source>
</evidence>
<gene>
    <name evidence="10" type="ORF">DMB68_11455</name>
</gene>
<dbReference type="GO" id="GO:1904680">
    <property type="term" value="F:peptide transmembrane transporter activity"/>
    <property type="evidence" value="ECO:0007669"/>
    <property type="project" value="InterPro"/>
</dbReference>
<evidence type="ECO:0000256" key="9">
    <source>
        <dbReference type="SAM" id="Phobius"/>
    </source>
</evidence>
<feature type="transmembrane region" description="Helical" evidence="9">
    <location>
        <begin position="82"/>
        <end position="103"/>
    </location>
</feature>
<evidence type="ECO:0000256" key="4">
    <source>
        <dbReference type="ARBA" id="ARBA00022692"/>
    </source>
</evidence>
<dbReference type="AlphaFoldDB" id="A0A2V4CI36"/>
<dbReference type="Pfam" id="PF00854">
    <property type="entry name" value="PTR2"/>
    <property type="match status" value="2"/>
</dbReference>
<feature type="transmembrane region" description="Helical" evidence="9">
    <location>
        <begin position="51"/>
        <end position="70"/>
    </location>
</feature>
<dbReference type="PANTHER" id="PTHR23517">
    <property type="entry name" value="RESISTANCE PROTEIN MDTM, PUTATIVE-RELATED-RELATED"/>
    <property type="match status" value="1"/>
</dbReference>
<keyword evidence="11" id="KW-1185">Reference proteome</keyword>
<evidence type="ECO:0000256" key="1">
    <source>
        <dbReference type="ARBA" id="ARBA00004651"/>
    </source>
</evidence>
<dbReference type="OrthoDB" id="9772725at2"/>
<dbReference type="InterPro" id="IPR050171">
    <property type="entry name" value="MFS_Transporters"/>
</dbReference>
<proteinExistence type="inferred from homology"/>
<feature type="transmembrane region" description="Helical" evidence="9">
    <location>
        <begin position="528"/>
        <end position="550"/>
    </location>
</feature>
<dbReference type="InterPro" id="IPR000109">
    <property type="entry name" value="POT_fam"/>
</dbReference>
<dbReference type="InterPro" id="IPR036259">
    <property type="entry name" value="MFS_trans_sf"/>
</dbReference>
<dbReference type="PANTHER" id="PTHR23517:SF15">
    <property type="entry name" value="PROTON-DEPENDENT OLIGOPEPTIDE FAMILY TRANSPORT PROTEIN"/>
    <property type="match status" value="1"/>
</dbReference>
<keyword evidence="3" id="KW-1003">Cell membrane</keyword>
<dbReference type="NCBIfam" id="TIGR00924">
    <property type="entry name" value="yjdL_sub1_fam"/>
    <property type="match status" value="1"/>
</dbReference>
<evidence type="ECO:0000256" key="7">
    <source>
        <dbReference type="ARBA" id="ARBA00023136"/>
    </source>
</evidence>
<accession>A0A2V4CI36</accession>
<feature type="transmembrane region" description="Helical" evidence="9">
    <location>
        <begin position="26"/>
        <end position="45"/>
    </location>
</feature>
<dbReference type="CDD" id="cd17346">
    <property type="entry name" value="MFS_DtpA_like"/>
    <property type="match status" value="1"/>
</dbReference>
<dbReference type="EMBL" id="QJHL01000002">
    <property type="protein sequence ID" value="PXY45604.1"/>
    <property type="molecule type" value="Genomic_DNA"/>
</dbReference>
<keyword evidence="5" id="KW-0653">Protein transport</keyword>
<feature type="transmembrane region" description="Helical" evidence="9">
    <location>
        <begin position="271"/>
        <end position="289"/>
    </location>
</feature>
<dbReference type="GO" id="GO:0006857">
    <property type="term" value="P:oligopeptide transport"/>
    <property type="evidence" value="ECO:0007669"/>
    <property type="project" value="InterPro"/>
</dbReference>
<feature type="transmembrane region" description="Helical" evidence="9">
    <location>
        <begin position="301"/>
        <end position="318"/>
    </location>
</feature>
<evidence type="ECO:0000256" key="8">
    <source>
        <dbReference type="RuleBase" id="RU003755"/>
    </source>
</evidence>
<organism evidence="10 11">
    <name type="scientific">Flavobacterium hydrophilum</name>
    <dbReference type="NCBI Taxonomy" id="2211445"/>
    <lineage>
        <taxon>Bacteria</taxon>
        <taxon>Pseudomonadati</taxon>
        <taxon>Bacteroidota</taxon>
        <taxon>Flavobacteriia</taxon>
        <taxon>Flavobacteriales</taxon>
        <taxon>Flavobacteriaceae</taxon>
        <taxon>Flavobacterium</taxon>
    </lineage>
</organism>
<comment type="subcellular location">
    <subcellularLocation>
        <location evidence="1">Cell membrane</location>
        <topology evidence="1">Multi-pass membrane protein</topology>
    </subcellularLocation>
    <subcellularLocation>
        <location evidence="8">Membrane</location>
        <topology evidence="8">Multi-pass membrane protein</topology>
    </subcellularLocation>
</comment>
<sequence length="558" mass="61287">MKETQVKSAHPKGLWVLFGTEMWERFNFYGMRALLTLFLVNSLLMKEEEASLIYGGFLGLCYLTPMLGGFVADRFLGNRNCILLGGLLMAIGQMLLFTSGSVFESNLDLAKIIMYSALGVIVFGNGFFKPNISSMVGSLYPKQEKTKLDSAFTIFYMGINIGAFLGQSICPLLGDVKDAGGIRDIHAFRWGFMAASVAMLLGTILFYFLKNKYVVSPEGKPLGGLPSKNDASDFEEGEAQKANFSSKALIIAGIAFIALGFFFHYVVGQNLIYTLIYSSGLSLAGLIISDISLTKIERDRIIVIYIVSFFIIFFWAAFEQAGSSLTFIADNQTDRNFFGWQMPPSMVQIFNGLFVVILAVPFSVLWDTLRAKGKEPISPVKLAVGLVVISISFFMIATQVSYIGTSGLLLVKWLILLYFLNTCAELCLSPIGLSLVGKLSPKRFASLLYGVFFLSNASGYALGGTLGSILPATGDKFAKAKELGIDLQAILDNKITPTAEQLALLDQHQIAAHNHFFAGFEIHNLYEFFMVFVVLTGIAAIVLFALTPFLKKMMHGVR</sequence>
<dbReference type="GO" id="GO:0005886">
    <property type="term" value="C:plasma membrane"/>
    <property type="evidence" value="ECO:0007669"/>
    <property type="project" value="UniProtKB-SubCell"/>
</dbReference>
<evidence type="ECO:0000256" key="3">
    <source>
        <dbReference type="ARBA" id="ARBA00022475"/>
    </source>
</evidence>
<feature type="transmembrane region" description="Helical" evidence="9">
    <location>
        <begin position="447"/>
        <end position="470"/>
    </location>
</feature>
<evidence type="ECO:0000256" key="5">
    <source>
        <dbReference type="ARBA" id="ARBA00022856"/>
    </source>
</evidence>
<dbReference type="InterPro" id="IPR005279">
    <property type="entry name" value="Dipep/tripep_permease"/>
</dbReference>
<reference evidence="10 11" key="1">
    <citation type="submission" date="2018-05" db="EMBL/GenBank/DDBJ databases">
        <title>Flavobacterium sp. strain IMCC34758, incomplete genome.</title>
        <authorList>
            <person name="Joung Y."/>
        </authorList>
    </citation>
    <scope>NUCLEOTIDE SEQUENCE [LARGE SCALE GENOMIC DNA]</scope>
    <source>
        <strain evidence="10 11">IMCC34758</strain>
    </source>
</reference>
<comment type="similarity">
    <text evidence="8">Belongs to the major facilitator superfamily. Proton-dependent oligopeptide transporter (POT/PTR) (TC 2.A.17) family.</text>
</comment>
<name>A0A2V4CI36_9FLAO</name>
<evidence type="ECO:0000256" key="6">
    <source>
        <dbReference type="ARBA" id="ARBA00022989"/>
    </source>
</evidence>
<dbReference type="SUPFAM" id="SSF103473">
    <property type="entry name" value="MFS general substrate transporter"/>
    <property type="match status" value="1"/>
</dbReference>
<feature type="transmembrane region" description="Helical" evidence="9">
    <location>
        <begin position="148"/>
        <end position="167"/>
    </location>
</feature>
<keyword evidence="5" id="KW-0571">Peptide transport</keyword>
<dbReference type="RefSeq" id="WP_110347090.1">
    <property type="nucleotide sequence ID" value="NZ_QJHL01000002.1"/>
</dbReference>
<comment type="caution">
    <text evidence="10">The sequence shown here is derived from an EMBL/GenBank/DDBJ whole genome shotgun (WGS) entry which is preliminary data.</text>
</comment>
<dbReference type="InterPro" id="IPR018456">
    <property type="entry name" value="PTR2_symporter_CS"/>
</dbReference>
<protein>
    <submittedName>
        <fullName evidence="10">MFS transporter</fullName>
    </submittedName>
</protein>
<keyword evidence="6 9" id="KW-1133">Transmembrane helix</keyword>
<feature type="transmembrane region" description="Helical" evidence="9">
    <location>
        <begin position="187"/>
        <end position="209"/>
    </location>
</feature>
<dbReference type="Proteomes" id="UP000247681">
    <property type="component" value="Unassembled WGS sequence"/>
</dbReference>
<feature type="transmembrane region" description="Helical" evidence="9">
    <location>
        <begin position="248"/>
        <end position="265"/>
    </location>
</feature>
<evidence type="ECO:0000313" key="10">
    <source>
        <dbReference type="EMBL" id="PXY45604.1"/>
    </source>
</evidence>
<evidence type="ECO:0000313" key="11">
    <source>
        <dbReference type="Proteomes" id="UP000247681"/>
    </source>
</evidence>